<organism evidence="2 3">
    <name type="scientific">Oryza sativa subsp. indica</name>
    <name type="common">Rice</name>
    <dbReference type="NCBI Taxonomy" id="39946"/>
    <lineage>
        <taxon>Eukaryota</taxon>
        <taxon>Viridiplantae</taxon>
        <taxon>Streptophyta</taxon>
        <taxon>Embryophyta</taxon>
        <taxon>Tracheophyta</taxon>
        <taxon>Spermatophyta</taxon>
        <taxon>Magnoliopsida</taxon>
        <taxon>Liliopsida</taxon>
        <taxon>Poales</taxon>
        <taxon>Poaceae</taxon>
        <taxon>BOP clade</taxon>
        <taxon>Oryzoideae</taxon>
        <taxon>Oryzeae</taxon>
        <taxon>Oryzinae</taxon>
        <taxon>Oryza</taxon>
        <taxon>Oryza sativa</taxon>
    </lineage>
</organism>
<proteinExistence type="predicted"/>
<dbReference type="EMBL" id="CM000135">
    <property type="protein sequence ID" value="EEC67146.1"/>
    <property type="molecule type" value="Genomic_DNA"/>
</dbReference>
<name>B8BHE7_ORYSI</name>
<evidence type="ECO:0000256" key="1">
    <source>
        <dbReference type="SAM" id="MobiDB-lite"/>
    </source>
</evidence>
<dbReference type="Proteomes" id="UP000007015">
    <property type="component" value="Chromosome 10"/>
</dbReference>
<feature type="region of interest" description="Disordered" evidence="1">
    <location>
        <begin position="79"/>
        <end position="143"/>
    </location>
</feature>
<evidence type="ECO:0000313" key="3">
    <source>
        <dbReference type="Proteomes" id="UP000007015"/>
    </source>
</evidence>
<dbReference type="AlphaFoldDB" id="B8BHE7"/>
<feature type="compositionally biased region" description="Pro residues" evidence="1">
    <location>
        <begin position="94"/>
        <end position="109"/>
    </location>
</feature>
<dbReference type="HOGENOM" id="CLU_1809380_0_0_1"/>
<feature type="region of interest" description="Disordered" evidence="1">
    <location>
        <begin position="1"/>
        <end position="33"/>
    </location>
</feature>
<protein>
    <submittedName>
        <fullName evidence="2">Uncharacterized protein</fullName>
    </submittedName>
</protein>
<sequence length="143" mass="15751">MSSSHYLHPPMELPTEEGRMSTERGLPGQHQRRWPTVLLKPAAMSHTPRADDDEGPPLLMAATGCPQLLRWCRGCHAMAAPLGTPDPPRRHLPTSPPPQDPVSTPPPLPRLATFHIDLFNSPEHADYSKSQSKASKRKGSEIC</sequence>
<evidence type="ECO:0000313" key="2">
    <source>
        <dbReference type="EMBL" id="EEC67146.1"/>
    </source>
</evidence>
<gene>
    <name evidence="2" type="ORF">OsI_33989</name>
</gene>
<keyword evidence="3" id="KW-1185">Reference proteome</keyword>
<accession>B8BHE7</accession>
<reference evidence="2 3" key="1">
    <citation type="journal article" date="2005" name="PLoS Biol.">
        <title>The genomes of Oryza sativa: a history of duplications.</title>
        <authorList>
            <person name="Yu J."/>
            <person name="Wang J."/>
            <person name="Lin W."/>
            <person name="Li S."/>
            <person name="Li H."/>
            <person name="Zhou J."/>
            <person name="Ni P."/>
            <person name="Dong W."/>
            <person name="Hu S."/>
            <person name="Zeng C."/>
            <person name="Zhang J."/>
            <person name="Zhang Y."/>
            <person name="Li R."/>
            <person name="Xu Z."/>
            <person name="Li S."/>
            <person name="Li X."/>
            <person name="Zheng H."/>
            <person name="Cong L."/>
            <person name="Lin L."/>
            <person name="Yin J."/>
            <person name="Geng J."/>
            <person name="Li G."/>
            <person name="Shi J."/>
            <person name="Liu J."/>
            <person name="Lv H."/>
            <person name="Li J."/>
            <person name="Wang J."/>
            <person name="Deng Y."/>
            <person name="Ran L."/>
            <person name="Shi X."/>
            <person name="Wang X."/>
            <person name="Wu Q."/>
            <person name="Li C."/>
            <person name="Ren X."/>
            <person name="Wang J."/>
            <person name="Wang X."/>
            <person name="Li D."/>
            <person name="Liu D."/>
            <person name="Zhang X."/>
            <person name="Ji Z."/>
            <person name="Zhao W."/>
            <person name="Sun Y."/>
            <person name="Zhang Z."/>
            <person name="Bao J."/>
            <person name="Han Y."/>
            <person name="Dong L."/>
            <person name="Ji J."/>
            <person name="Chen P."/>
            <person name="Wu S."/>
            <person name="Liu J."/>
            <person name="Xiao Y."/>
            <person name="Bu D."/>
            <person name="Tan J."/>
            <person name="Yang L."/>
            <person name="Ye C."/>
            <person name="Zhang J."/>
            <person name="Xu J."/>
            <person name="Zhou Y."/>
            <person name="Yu Y."/>
            <person name="Zhang B."/>
            <person name="Zhuang S."/>
            <person name="Wei H."/>
            <person name="Liu B."/>
            <person name="Lei M."/>
            <person name="Yu H."/>
            <person name="Li Y."/>
            <person name="Xu H."/>
            <person name="Wei S."/>
            <person name="He X."/>
            <person name="Fang L."/>
            <person name="Zhang Z."/>
            <person name="Zhang Y."/>
            <person name="Huang X."/>
            <person name="Su Z."/>
            <person name="Tong W."/>
            <person name="Li J."/>
            <person name="Tong Z."/>
            <person name="Li S."/>
            <person name="Ye J."/>
            <person name="Wang L."/>
            <person name="Fang L."/>
            <person name="Lei T."/>
            <person name="Chen C."/>
            <person name="Chen H."/>
            <person name="Xu Z."/>
            <person name="Li H."/>
            <person name="Huang H."/>
            <person name="Zhang F."/>
            <person name="Xu H."/>
            <person name="Li N."/>
            <person name="Zhao C."/>
            <person name="Li S."/>
            <person name="Dong L."/>
            <person name="Huang Y."/>
            <person name="Li L."/>
            <person name="Xi Y."/>
            <person name="Qi Q."/>
            <person name="Li W."/>
            <person name="Zhang B."/>
            <person name="Hu W."/>
            <person name="Zhang Y."/>
            <person name="Tian X."/>
            <person name="Jiao Y."/>
            <person name="Liang X."/>
            <person name="Jin J."/>
            <person name="Gao L."/>
            <person name="Zheng W."/>
            <person name="Hao B."/>
            <person name="Liu S."/>
            <person name="Wang W."/>
            <person name="Yuan L."/>
            <person name="Cao M."/>
            <person name="McDermott J."/>
            <person name="Samudrala R."/>
            <person name="Wang J."/>
            <person name="Wong G.K."/>
            <person name="Yang H."/>
        </authorList>
    </citation>
    <scope>NUCLEOTIDE SEQUENCE [LARGE SCALE GENOMIC DNA]</scope>
    <source>
        <strain evidence="3">cv. 93-11</strain>
    </source>
</reference>
<dbReference type="Gramene" id="BGIOSGA031711-TA">
    <property type="protein sequence ID" value="BGIOSGA031711-PA"/>
    <property type="gene ID" value="BGIOSGA031711"/>
</dbReference>